<evidence type="ECO:0000313" key="3">
    <source>
        <dbReference type="Proteomes" id="UP000298327"/>
    </source>
</evidence>
<feature type="region of interest" description="Disordered" evidence="1">
    <location>
        <begin position="412"/>
        <end position="441"/>
    </location>
</feature>
<dbReference type="EMBL" id="SEOQ01001313">
    <property type="protein sequence ID" value="TFY52401.1"/>
    <property type="molecule type" value="Genomic_DNA"/>
</dbReference>
<sequence>MSTRSSSPESLPHPTITIPLPRSPAFEEAQTHSPSTPSYSPSLHPPVMIPACSGSPFMYRGRSPSLATPTFRSVSPGSNSGSETIHHRYRRRSRSPVHVMSVGSASPVPVTTNPLEDMQEILDNARKSLADVFSKLADVNVNVEKTVRSCANQKTKQDKHDDVLKKALTSFREKQMTAERSIKDLVEKRDRTEKCLKENILLMLELKEKQDREIQSEMEALFSANKQFAADVSELLSGTSVPEGLQTVSPGPSPIFGGYRPEDTYYPPLPPFNRTIPAAHSCQHHSLPAFGTERGASGPGASSCPHWTAAPPTPWASAGHCCHHGPTAMPPNHMSTMPQFHIPPNLQPSGHRSPSPCRMPPQLSTVTHSIPPQFTVLSSYIPTRPSDISSGTGRVPPGTVNIPSTGMDYATGQEPFIPPSSQGERRGSPTPSFLTGPLSGPLGSAGKVDHITRLADQLALDRIMEAQRACNIFDKSEPRMPCVPASADDAIPAMHVPFSPATESNSSSSVQIPSPVNDYYSDDLKTCYEPRQPFVMQPPAPQQAETSRSSARLAPTAAAAAAAATSAAFRTPFAFDGQDHVWFQPSGPTLSPPVPVPQPQTQEAQAQAPVTGCRVPSSSQWVRRRRRMFTGAPAPAAVPASATAPVSASASVPASPVHLDELPIRARARAGRAPCRCHQGWIGAHSSQTAPPPRAVGAA</sequence>
<organism evidence="2 3">
    <name type="scientific">Dentipellis fragilis</name>
    <dbReference type="NCBI Taxonomy" id="205917"/>
    <lineage>
        <taxon>Eukaryota</taxon>
        <taxon>Fungi</taxon>
        <taxon>Dikarya</taxon>
        <taxon>Basidiomycota</taxon>
        <taxon>Agaricomycotina</taxon>
        <taxon>Agaricomycetes</taxon>
        <taxon>Russulales</taxon>
        <taxon>Hericiaceae</taxon>
        <taxon>Dentipellis</taxon>
    </lineage>
</organism>
<proteinExistence type="predicted"/>
<feature type="region of interest" description="Disordered" evidence="1">
    <location>
        <begin position="1"/>
        <end position="44"/>
    </location>
</feature>
<dbReference type="OrthoDB" id="10511273at2759"/>
<feature type="region of interest" description="Disordered" evidence="1">
    <location>
        <begin position="68"/>
        <end position="112"/>
    </location>
</feature>
<comment type="caution">
    <text evidence="2">The sequence shown here is derived from an EMBL/GenBank/DDBJ whole genome shotgun (WGS) entry which is preliminary data.</text>
</comment>
<dbReference type="AlphaFoldDB" id="A0A4Y9XTC2"/>
<protein>
    <submittedName>
        <fullName evidence="2">Uncharacterized protein</fullName>
    </submittedName>
</protein>
<feature type="compositionally biased region" description="Polar residues" evidence="1">
    <location>
        <begin position="68"/>
        <end position="83"/>
    </location>
</feature>
<evidence type="ECO:0000313" key="2">
    <source>
        <dbReference type="EMBL" id="TFY52401.1"/>
    </source>
</evidence>
<evidence type="ECO:0000256" key="1">
    <source>
        <dbReference type="SAM" id="MobiDB-lite"/>
    </source>
</evidence>
<keyword evidence="3" id="KW-1185">Reference proteome</keyword>
<name>A0A4Y9XTC2_9AGAM</name>
<reference evidence="2 3" key="1">
    <citation type="submission" date="2019-02" db="EMBL/GenBank/DDBJ databases">
        <title>Genome sequencing of the rare red list fungi Dentipellis fragilis.</title>
        <authorList>
            <person name="Buettner E."/>
            <person name="Kellner H."/>
        </authorList>
    </citation>
    <scope>NUCLEOTIDE SEQUENCE [LARGE SCALE GENOMIC DNA]</scope>
    <source>
        <strain evidence="2 3">DSM 105465</strain>
    </source>
</reference>
<dbReference type="Proteomes" id="UP000298327">
    <property type="component" value="Unassembled WGS sequence"/>
</dbReference>
<feature type="compositionally biased region" description="Low complexity" evidence="1">
    <location>
        <begin position="31"/>
        <end position="42"/>
    </location>
</feature>
<gene>
    <name evidence="2" type="ORF">EVG20_g10567</name>
</gene>
<accession>A0A4Y9XTC2</accession>